<dbReference type="GO" id="GO:0030975">
    <property type="term" value="F:thiamine binding"/>
    <property type="evidence" value="ECO:0007669"/>
    <property type="project" value="InterPro"/>
</dbReference>
<protein>
    <recommendedName>
        <fullName evidence="1">thiamine diphosphokinase</fullName>
        <ecNumber evidence="1">2.7.6.2</ecNumber>
    </recommendedName>
</protein>
<keyword evidence="3" id="KW-0547">Nucleotide-binding</keyword>
<evidence type="ECO:0000256" key="5">
    <source>
        <dbReference type="ARBA" id="ARBA00022840"/>
    </source>
</evidence>
<dbReference type="GO" id="GO:0006772">
    <property type="term" value="P:thiamine metabolic process"/>
    <property type="evidence" value="ECO:0007669"/>
    <property type="project" value="InterPro"/>
</dbReference>
<comment type="function">
    <text evidence="6">Catalyzes the phosphorylation of thiamine to thiamine pyrophosphate (TPP). TPP is an active cofactor for enzymes involved in glycolysis and energy production. Plant leaves require high levels of TPP for photosynthesis and carbohydrate metabolism.</text>
</comment>
<feature type="region of interest" description="Disordered" evidence="7">
    <location>
        <begin position="1"/>
        <end position="24"/>
    </location>
</feature>
<dbReference type="InterPro" id="IPR007373">
    <property type="entry name" value="Thiamin_PyroPKinase_B1-bd"/>
</dbReference>
<dbReference type="CDD" id="cd07995">
    <property type="entry name" value="TPK"/>
    <property type="match status" value="1"/>
</dbReference>
<evidence type="ECO:0000256" key="7">
    <source>
        <dbReference type="SAM" id="MobiDB-lite"/>
    </source>
</evidence>
<evidence type="ECO:0000313" key="9">
    <source>
        <dbReference type="EMBL" id="GBG63036.1"/>
    </source>
</evidence>
<dbReference type="SUPFAM" id="SSF63862">
    <property type="entry name" value="Thiamin pyrophosphokinase, substrate-binding domain"/>
    <property type="match status" value="1"/>
</dbReference>
<evidence type="ECO:0000313" key="10">
    <source>
        <dbReference type="Proteomes" id="UP000265515"/>
    </source>
</evidence>
<dbReference type="InterPro" id="IPR006282">
    <property type="entry name" value="Thi_PPkinase"/>
</dbReference>
<accession>A0A388JZ28</accession>
<dbReference type="Gene3D" id="3.40.50.10240">
    <property type="entry name" value="Thiamin pyrophosphokinase, catalytic domain"/>
    <property type="match status" value="1"/>
</dbReference>
<dbReference type="OrthoDB" id="25149at2759"/>
<keyword evidence="2" id="KW-0808">Transferase</keyword>
<keyword evidence="4" id="KW-0418">Kinase</keyword>
<dbReference type="InterPro" id="IPR036397">
    <property type="entry name" value="RNaseH_sf"/>
</dbReference>
<comment type="caution">
    <text evidence="9">The sequence shown here is derived from an EMBL/GenBank/DDBJ whole genome shotgun (WGS) entry which is preliminary data.</text>
</comment>
<evidence type="ECO:0000256" key="4">
    <source>
        <dbReference type="ARBA" id="ARBA00022777"/>
    </source>
</evidence>
<dbReference type="FunFam" id="2.60.120.320:FF:000001">
    <property type="entry name" value="Thiamine pyrophosphokinase"/>
    <property type="match status" value="1"/>
</dbReference>
<dbReference type="InterPro" id="IPR036759">
    <property type="entry name" value="TPK_catalytic_sf"/>
</dbReference>
<reference evidence="9 10" key="1">
    <citation type="journal article" date="2018" name="Cell">
        <title>The Chara Genome: Secondary Complexity and Implications for Plant Terrestrialization.</title>
        <authorList>
            <person name="Nishiyama T."/>
            <person name="Sakayama H."/>
            <person name="Vries J.D."/>
            <person name="Buschmann H."/>
            <person name="Saint-Marcoux D."/>
            <person name="Ullrich K.K."/>
            <person name="Haas F.B."/>
            <person name="Vanderstraeten L."/>
            <person name="Becker D."/>
            <person name="Lang D."/>
            <person name="Vosolsobe S."/>
            <person name="Rombauts S."/>
            <person name="Wilhelmsson P.K.I."/>
            <person name="Janitza P."/>
            <person name="Kern R."/>
            <person name="Heyl A."/>
            <person name="Rumpler F."/>
            <person name="Villalobos L.I.A.C."/>
            <person name="Clay J.M."/>
            <person name="Skokan R."/>
            <person name="Toyoda A."/>
            <person name="Suzuki Y."/>
            <person name="Kagoshima H."/>
            <person name="Schijlen E."/>
            <person name="Tajeshwar N."/>
            <person name="Catarino B."/>
            <person name="Hetherington A.J."/>
            <person name="Saltykova A."/>
            <person name="Bonnot C."/>
            <person name="Breuninger H."/>
            <person name="Symeonidi A."/>
            <person name="Radhakrishnan G.V."/>
            <person name="Van Nieuwerburgh F."/>
            <person name="Deforce D."/>
            <person name="Chang C."/>
            <person name="Karol K.G."/>
            <person name="Hedrich R."/>
            <person name="Ulvskov P."/>
            <person name="Glockner G."/>
            <person name="Delwiche C.F."/>
            <person name="Petrasek J."/>
            <person name="Van de Peer Y."/>
            <person name="Friml J."/>
            <person name="Beilby M."/>
            <person name="Dolan L."/>
            <person name="Kohara Y."/>
            <person name="Sugano S."/>
            <person name="Fujiyama A."/>
            <person name="Delaux P.-M."/>
            <person name="Quint M."/>
            <person name="TheiBen G."/>
            <person name="Hagemann M."/>
            <person name="Harholt J."/>
            <person name="Dunand C."/>
            <person name="Zachgo S."/>
            <person name="Langdale J."/>
            <person name="Maumus F."/>
            <person name="Straeten D.V.D."/>
            <person name="Gould S.B."/>
            <person name="Rensing S.A."/>
        </authorList>
    </citation>
    <scope>NUCLEOTIDE SEQUENCE [LARGE SCALE GENOMIC DNA]</scope>
    <source>
        <strain evidence="9 10">S276</strain>
    </source>
</reference>
<dbReference type="EMBL" id="BFEA01000034">
    <property type="protein sequence ID" value="GBG63036.1"/>
    <property type="molecule type" value="Genomic_DNA"/>
</dbReference>
<dbReference type="STRING" id="69332.A0A388JZ28"/>
<dbReference type="InterPro" id="IPR012337">
    <property type="entry name" value="RNaseH-like_sf"/>
</dbReference>
<evidence type="ECO:0000256" key="2">
    <source>
        <dbReference type="ARBA" id="ARBA00022679"/>
    </source>
</evidence>
<dbReference type="GO" id="GO:0009229">
    <property type="term" value="P:thiamine diphosphate biosynthetic process"/>
    <property type="evidence" value="ECO:0007669"/>
    <property type="project" value="InterPro"/>
</dbReference>
<dbReference type="SUPFAM" id="SSF63999">
    <property type="entry name" value="Thiamin pyrophosphokinase, catalytic domain"/>
    <property type="match status" value="1"/>
</dbReference>
<dbReference type="GO" id="GO:0004788">
    <property type="term" value="F:thiamine diphosphokinase activity"/>
    <property type="evidence" value="ECO:0007669"/>
    <property type="project" value="UniProtKB-EC"/>
</dbReference>
<dbReference type="SMART" id="SM00983">
    <property type="entry name" value="TPK_B1_binding"/>
    <property type="match status" value="1"/>
</dbReference>
<feature type="domain" description="Integrase catalytic" evidence="8">
    <location>
        <begin position="1"/>
        <end position="80"/>
    </location>
</feature>
<keyword evidence="10" id="KW-1185">Reference proteome</keyword>
<dbReference type="Proteomes" id="UP000265515">
    <property type="component" value="Unassembled WGS sequence"/>
</dbReference>
<feature type="compositionally biased region" description="Polar residues" evidence="7">
    <location>
        <begin position="9"/>
        <end position="19"/>
    </location>
</feature>
<dbReference type="GO" id="GO:0005524">
    <property type="term" value="F:ATP binding"/>
    <property type="evidence" value="ECO:0007669"/>
    <property type="project" value="UniProtKB-KW"/>
</dbReference>
<dbReference type="Gene3D" id="3.30.420.10">
    <property type="entry name" value="Ribonuclease H-like superfamily/Ribonuclease H"/>
    <property type="match status" value="1"/>
</dbReference>
<dbReference type="PANTHER" id="PTHR13622:SF8">
    <property type="entry name" value="THIAMIN PYROPHOSPHOKINASE 1"/>
    <property type="match status" value="1"/>
</dbReference>
<dbReference type="InterPro" id="IPR007371">
    <property type="entry name" value="TPK_catalytic"/>
</dbReference>
<evidence type="ECO:0000256" key="3">
    <source>
        <dbReference type="ARBA" id="ARBA00022741"/>
    </source>
</evidence>
<dbReference type="SUPFAM" id="SSF53098">
    <property type="entry name" value="Ribonuclease H-like"/>
    <property type="match status" value="1"/>
</dbReference>
<dbReference type="PANTHER" id="PTHR13622">
    <property type="entry name" value="THIAMIN PYROPHOSPHOKINASE"/>
    <property type="match status" value="1"/>
</dbReference>
<dbReference type="PROSITE" id="PS50994">
    <property type="entry name" value="INTEGRASE"/>
    <property type="match status" value="1"/>
</dbReference>
<evidence type="ECO:0000259" key="8">
    <source>
        <dbReference type="PROSITE" id="PS50994"/>
    </source>
</evidence>
<dbReference type="Gramene" id="GBG63036">
    <property type="protein sequence ID" value="GBG63036"/>
    <property type="gene ID" value="CBR_g34735"/>
</dbReference>
<dbReference type="Gene3D" id="2.60.120.320">
    <property type="entry name" value="Thiamin pyrophosphokinase, thiamin-binding domain"/>
    <property type="match status" value="1"/>
</dbReference>
<organism evidence="9 10">
    <name type="scientific">Chara braunii</name>
    <name type="common">Braun's stonewort</name>
    <dbReference type="NCBI Taxonomy" id="69332"/>
    <lineage>
        <taxon>Eukaryota</taxon>
        <taxon>Viridiplantae</taxon>
        <taxon>Streptophyta</taxon>
        <taxon>Charophyceae</taxon>
        <taxon>Charales</taxon>
        <taxon>Characeae</taxon>
        <taxon>Chara</taxon>
    </lineage>
</organism>
<gene>
    <name evidence="9" type="ORF">CBR_g34735</name>
</gene>
<dbReference type="NCBIfam" id="TIGR01378">
    <property type="entry name" value="thi_PPkinase"/>
    <property type="match status" value="1"/>
</dbReference>
<evidence type="ECO:0000256" key="1">
    <source>
        <dbReference type="ARBA" id="ARBA00013245"/>
    </source>
</evidence>
<dbReference type="AlphaFoldDB" id="A0A388JZ28"/>
<dbReference type="GO" id="GO:0015074">
    <property type="term" value="P:DNA integration"/>
    <property type="evidence" value="ECO:0007669"/>
    <property type="project" value="InterPro"/>
</dbReference>
<dbReference type="GO" id="GO:0003676">
    <property type="term" value="F:nucleic acid binding"/>
    <property type="evidence" value="ECO:0007669"/>
    <property type="project" value="InterPro"/>
</dbReference>
<evidence type="ECO:0000256" key="6">
    <source>
        <dbReference type="ARBA" id="ARBA00025120"/>
    </source>
</evidence>
<name>A0A388JZ28_CHABU</name>
<proteinExistence type="predicted"/>
<dbReference type="GO" id="GO:0016301">
    <property type="term" value="F:kinase activity"/>
    <property type="evidence" value="ECO:0007669"/>
    <property type="project" value="UniProtKB-KW"/>
</dbReference>
<dbReference type="InterPro" id="IPR001584">
    <property type="entry name" value="Integrase_cat-core"/>
</dbReference>
<sequence length="388" mass="43603">MWKKAAKQMGSQLQMTSGNHPEANGQAEQMNRVVQHLLRHYMKPSEDDWDEKLPLIASLYNNAVHSTTGVSPNQLHLGWKPRSALDFLLPKNRPAATPGTIEFGVQYEKLLQQTVEHIKKSQEAMIASENKRRRQSTFQVGEHVWVKASELGQEFGISRKLTPQYFGPWEVLDIVGNDLDGPSYVPDAIKGDFDSIRPEVKDYYAKLGTEIIDVSYDQDTTDLHKCISFVVESTPMVEQRKLVVLGALGGRLDHELANFHLLHEFANLRIILLNDENLALLLPGRVRNVIKPNTAWQGPHCGLIPIGFPSMCTTTTGLQWNLDGTGMAFGKLVSSSNRLNSDVITVVSDTSLLWTTEIRTPRREEHHCLLLLSRRAGKSMQNGRVHSL</sequence>
<dbReference type="Pfam" id="PF04265">
    <property type="entry name" value="TPK_B1_binding"/>
    <property type="match status" value="1"/>
</dbReference>
<dbReference type="Pfam" id="PF04263">
    <property type="entry name" value="TPK_catalytic"/>
    <property type="match status" value="1"/>
</dbReference>
<dbReference type="EC" id="2.7.6.2" evidence="1"/>
<keyword evidence="5" id="KW-0067">ATP-binding</keyword>
<dbReference type="InterPro" id="IPR036371">
    <property type="entry name" value="TPK_B1-bd_sf"/>
</dbReference>